<keyword evidence="8 11" id="KW-0479">Metal-binding</keyword>
<dbReference type="PANTHER" id="PTHR10277:SF9">
    <property type="entry name" value="2-ISOPROPYLMALATE SYNTHASE 1, CHLOROPLASTIC-RELATED"/>
    <property type="match status" value="1"/>
</dbReference>
<dbReference type="InterPro" id="IPR002034">
    <property type="entry name" value="AIPM/Hcit_synth_CS"/>
</dbReference>
<reference evidence="14 15" key="1">
    <citation type="submission" date="2021-02" db="EMBL/GenBank/DDBJ databases">
        <title>Alicyclobacillus curvatus sp. nov. and Alicyclobacillus mengziensis sp. nov., two acidophilic bacteria isolated from acid mine drainage.</title>
        <authorList>
            <person name="Huang Y."/>
        </authorList>
    </citation>
    <scope>NUCLEOTIDE SEQUENCE [LARGE SCALE GENOMIC DNA]</scope>
    <source>
        <strain evidence="14 15">S30H14</strain>
    </source>
</reference>
<evidence type="ECO:0000256" key="7">
    <source>
        <dbReference type="ARBA" id="ARBA00022679"/>
    </source>
</evidence>
<evidence type="ECO:0000259" key="13">
    <source>
        <dbReference type="PROSITE" id="PS50991"/>
    </source>
</evidence>
<name>A0A9X7W0M1_9BACL</name>
<keyword evidence="9 11" id="KW-0464">Manganese</keyword>
<comment type="subunit">
    <text evidence="11">Homodimer.</text>
</comment>
<dbReference type="SUPFAM" id="SSF51569">
    <property type="entry name" value="Aldolase"/>
    <property type="match status" value="1"/>
</dbReference>
<feature type="region of interest" description="Regulatory domain" evidence="11">
    <location>
        <begin position="391"/>
        <end position="543"/>
    </location>
</feature>
<keyword evidence="7 11" id="KW-0808">Transferase</keyword>
<dbReference type="Gene3D" id="3.20.20.70">
    <property type="entry name" value="Aldolase class I"/>
    <property type="match status" value="1"/>
</dbReference>
<dbReference type="GO" id="GO:0005737">
    <property type="term" value="C:cytoplasm"/>
    <property type="evidence" value="ECO:0007669"/>
    <property type="project" value="UniProtKB-UniRule"/>
</dbReference>
<evidence type="ECO:0000256" key="1">
    <source>
        <dbReference type="ARBA" id="ARBA00004689"/>
    </source>
</evidence>
<keyword evidence="6 11" id="KW-0028">Amino-acid biosynthesis</keyword>
<dbReference type="GO" id="GO:0003985">
    <property type="term" value="F:acetyl-CoA C-acetyltransferase activity"/>
    <property type="evidence" value="ECO:0007669"/>
    <property type="project" value="UniProtKB-UniRule"/>
</dbReference>
<feature type="binding site" evidence="11">
    <location>
        <position position="201"/>
    </location>
    <ligand>
        <name>Mn(2+)</name>
        <dbReference type="ChEBI" id="CHEBI:29035"/>
    </ligand>
</feature>
<keyword evidence="14" id="KW-0012">Acyltransferase</keyword>
<dbReference type="FunFam" id="3.30.160.270:FF:000003">
    <property type="entry name" value="2-isopropylmalate synthase"/>
    <property type="match status" value="1"/>
</dbReference>
<dbReference type="GO" id="GO:0009098">
    <property type="term" value="P:L-leucine biosynthetic process"/>
    <property type="evidence" value="ECO:0007669"/>
    <property type="project" value="UniProtKB-UniRule"/>
</dbReference>
<dbReference type="Pfam" id="PF08502">
    <property type="entry name" value="LeuA_dimer"/>
    <property type="match status" value="1"/>
</dbReference>
<dbReference type="Pfam" id="PF22617">
    <property type="entry name" value="HCS_D2"/>
    <property type="match status" value="1"/>
</dbReference>
<comment type="cofactor">
    <cofactor evidence="11">
        <name>Mn(2+)</name>
        <dbReference type="ChEBI" id="CHEBI:29035"/>
    </cofactor>
</comment>
<dbReference type="Pfam" id="PF00682">
    <property type="entry name" value="HMGL-like"/>
    <property type="match status" value="1"/>
</dbReference>
<comment type="catalytic activity">
    <reaction evidence="11">
        <text>3-methyl-2-oxobutanoate + acetyl-CoA + H2O = (2S)-2-isopropylmalate + CoA + H(+)</text>
        <dbReference type="Rhea" id="RHEA:21524"/>
        <dbReference type="ChEBI" id="CHEBI:1178"/>
        <dbReference type="ChEBI" id="CHEBI:11851"/>
        <dbReference type="ChEBI" id="CHEBI:15377"/>
        <dbReference type="ChEBI" id="CHEBI:15378"/>
        <dbReference type="ChEBI" id="CHEBI:57287"/>
        <dbReference type="ChEBI" id="CHEBI:57288"/>
        <dbReference type="EC" id="2.3.3.13"/>
    </reaction>
</comment>
<dbReference type="InterPro" id="IPR000891">
    <property type="entry name" value="PYR_CT"/>
</dbReference>
<dbReference type="GO" id="GO:0030145">
    <property type="term" value="F:manganese ion binding"/>
    <property type="evidence" value="ECO:0007669"/>
    <property type="project" value="UniProtKB-UniRule"/>
</dbReference>
<comment type="pathway">
    <text evidence="1 11">Amino-acid biosynthesis; L-leucine biosynthesis; L-leucine from 3-methyl-2-oxobutanoate: step 1/4.</text>
</comment>
<dbReference type="NCBIfam" id="TIGR00973">
    <property type="entry name" value="leuA_bact"/>
    <property type="match status" value="1"/>
</dbReference>
<dbReference type="CDD" id="cd07940">
    <property type="entry name" value="DRE_TIM_IPMS"/>
    <property type="match status" value="1"/>
</dbReference>
<evidence type="ECO:0000256" key="4">
    <source>
        <dbReference type="ARBA" id="ARBA00018198"/>
    </source>
</evidence>
<organism evidence="14 15">
    <name type="scientific">Alicyclobacillus mengziensis</name>
    <dbReference type="NCBI Taxonomy" id="2931921"/>
    <lineage>
        <taxon>Bacteria</taxon>
        <taxon>Bacillati</taxon>
        <taxon>Bacillota</taxon>
        <taxon>Bacilli</taxon>
        <taxon>Bacillales</taxon>
        <taxon>Alicyclobacillaceae</taxon>
        <taxon>Alicyclobacillus</taxon>
    </lineage>
</organism>
<accession>A0A9X7W0M1</accession>
<dbReference type="NCBIfam" id="NF002088">
    <property type="entry name" value="PRK00915.1-5"/>
    <property type="match status" value="1"/>
</dbReference>
<evidence type="ECO:0000256" key="11">
    <source>
        <dbReference type="HAMAP-Rule" id="MF_01025"/>
    </source>
</evidence>
<dbReference type="EMBL" id="CP071182">
    <property type="protein sequence ID" value="QSO48536.1"/>
    <property type="molecule type" value="Genomic_DNA"/>
</dbReference>
<dbReference type="PROSITE" id="PS50991">
    <property type="entry name" value="PYR_CT"/>
    <property type="match status" value="1"/>
</dbReference>
<sequence length="543" mass="58815">MRSIEVFDTTLRDGEQSAGVNLHRHEKLEIAYQLEAYGVDVMEAGFPASSQGDFESVREIASVIKNSVVAGLARSTEGDIDRSWEALRGAVSPRLHLFIGTSPIHMQYKFRMTPDEVLESTVAAVRYAKKYFSDIEWSAEDATRSDPEFLARVISAVIREGATVINLPDTVGYTTPTEYAELFRYVQENVPGIEKVKLSAHCHDDLGMAVINTLSAIGAGVHQFEGTINGIGERAGNVAIEEVALALATRKDFFQAETGLVLAQTLRTSRLVSKLTGMPVPPNKAVVGANAFAHESGIHQDGVLKNKETYEIMKPEMIGHSSNSLPIGKHSGRHALRVKCEELGIKLDEAEFLRLFKSVKELTDKKKVVSDDDIMALAYDTVGAAQQPHYELQSLHVSYSAGSISTTTLELSTPDGEVVREAATGNGSVEAIYHTIERLIGEEIELLDYRIQSTTGGRDSLAEVYVKVAMQGKSGSGRGVDSDVLAASAKAYLDAVNRILAGMTHGATERARTADARMAAEAKVAGESEMSEESPLEEQAAKA</sequence>
<evidence type="ECO:0000256" key="9">
    <source>
        <dbReference type="ARBA" id="ARBA00023211"/>
    </source>
</evidence>
<dbReference type="PROSITE" id="PS00816">
    <property type="entry name" value="AIPM_HOMOCIT_SYNTH_2"/>
    <property type="match status" value="1"/>
</dbReference>
<feature type="domain" description="Pyruvate carboxyltransferase" evidence="13">
    <location>
        <begin position="4"/>
        <end position="266"/>
    </location>
</feature>
<proteinExistence type="inferred from homology"/>
<comment type="function">
    <text evidence="11">Catalyzes the condensation of the acetyl group of acetyl-CoA with 3-methyl-2-oxobutanoate (2-ketoisovalerate) to form 3-carboxy-3-hydroxy-4-methylpentanoate (2-isopropylmalate).</text>
</comment>
<dbReference type="KEGG" id="afx:JZ786_06005"/>
<feature type="binding site" evidence="11">
    <location>
        <position position="237"/>
    </location>
    <ligand>
        <name>Mn(2+)</name>
        <dbReference type="ChEBI" id="CHEBI:29035"/>
    </ligand>
</feature>
<dbReference type="FunFam" id="3.20.20.70:FF:000010">
    <property type="entry name" value="2-isopropylmalate synthase"/>
    <property type="match status" value="1"/>
</dbReference>
<dbReference type="Proteomes" id="UP000663505">
    <property type="component" value="Chromosome"/>
</dbReference>
<feature type="binding site" evidence="11">
    <location>
        <position position="203"/>
    </location>
    <ligand>
        <name>Mn(2+)</name>
        <dbReference type="ChEBI" id="CHEBI:29035"/>
    </ligand>
</feature>
<dbReference type="Gene3D" id="3.30.160.270">
    <property type="match status" value="1"/>
</dbReference>
<dbReference type="GO" id="GO:0003852">
    <property type="term" value="F:2-isopropylmalate synthase activity"/>
    <property type="evidence" value="ECO:0007669"/>
    <property type="project" value="UniProtKB-UniRule"/>
</dbReference>
<feature type="binding site" evidence="11">
    <location>
        <position position="13"/>
    </location>
    <ligand>
        <name>Mn(2+)</name>
        <dbReference type="ChEBI" id="CHEBI:29035"/>
    </ligand>
</feature>
<evidence type="ECO:0000256" key="10">
    <source>
        <dbReference type="ARBA" id="ARBA00023304"/>
    </source>
</evidence>
<dbReference type="SMART" id="SM00917">
    <property type="entry name" value="LeuA_dimer"/>
    <property type="match status" value="1"/>
</dbReference>
<dbReference type="FunFam" id="1.10.238.260:FF:000001">
    <property type="entry name" value="2-isopropylmalate synthase"/>
    <property type="match status" value="1"/>
</dbReference>
<dbReference type="InterPro" id="IPR054691">
    <property type="entry name" value="LeuA/HCS_post-cat"/>
</dbReference>
<dbReference type="InterPro" id="IPR005671">
    <property type="entry name" value="LeuA_bact_synth"/>
</dbReference>
<keyword evidence="11" id="KW-0963">Cytoplasm</keyword>
<keyword evidence="5 11" id="KW-0432">Leucine biosynthesis</keyword>
<dbReference type="InterPro" id="IPR050073">
    <property type="entry name" value="2-IPM_HCS-like"/>
</dbReference>
<dbReference type="SUPFAM" id="SSF110921">
    <property type="entry name" value="2-isopropylmalate synthase LeuA, allosteric (dimerisation) domain"/>
    <property type="match status" value="1"/>
</dbReference>
<dbReference type="PROSITE" id="PS00815">
    <property type="entry name" value="AIPM_HOMOCIT_SYNTH_1"/>
    <property type="match status" value="1"/>
</dbReference>
<keyword evidence="10 11" id="KW-0100">Branched-chain amino acid biosynthesis</keyword>
<evidence type="ECO:0000256" key="12">
    <source>
        <dbReference type="SAM" id="MobiDB-lite"/>
    </source>
</evidence>
<dbReference type="HAMAP" id="MF_01025">
    <property type="entry name" value="LeuA_type1"/>
    <property type="match status" value="1"/>
</dbReference>
<comment type="similarity">
    <text evidence="2 11">Belongs to the alpha-IPM synthase/homocitrate synthase family. LeuA type 1 subfamily.</text>
</comment>
<dbReference type="PANTHER" id="PTHR10277">
    <property type="entry name" value="HOMOCITRATE SYNTHASE-RELATED"/>
    <property type="match status" value="1"/>
</dbReference>
<evidence type="ECO:0000313" key="15">
    <source>
        <dbReference type="Proteomes" id="UP000663505"/>
    </source>
</evidence>
<dbReference type="EC" id="2.3.3.13" evidence="3 11"/>
<evidence type="ECO:0000313" key="14">
    <source>
        <dbReference type="EMBL" id="QSO48536.1"/>
    </source>
</evidence>
<dbReference type="InterPro" id="IPR036230">
    <property type="entry name" value="LeuA_allosteric_dom_sf"/>
</dbReference>
<evidence type="ECO:0000256" key="8">
    <source>
        <dbReference type="ARBA" id="ARBA00022723"/>
    </source>
</evidence>
<evidence type="ECO:0000256" key="6">
    <source>
        <dbReference type="ARBA" id="ARBA00022605"/>
    </source>
</evidence>
<dbReference type="Gene3D" id="1.10.238.260">
    <property type="match status" value="1"/>
</dbReference>
<dbReference type="NCBIfam" id="NF002086">
    <property type="entry name" value="PRK00915.1-3"/>
    <property type="match status" value="1"/>
</dbReference>
<gene>
    <name evidence="11" type="primary">leuA</name>
    <name evidence="14" type="ORF">JZ786_06005</name>
</gene>
<dbReference type="InterPro" id="IPR013709">
    <property type="entry name" value="2-isopropylmalate_synth_dimer"/>
</dbReference>
<protein>
    <recommendedName>
        <fullName evidence="4 11">2-isopropylmalate synthase</fullName>
        <ecNumber evidence="3 11">2.3.3.13</ecNumber>
    </recommendedName>
    <alternativeName>
        <fullName evidence="11">Alpha-IPM synthase</fullName>
    </alternativeName>
    <alternativeName>
        <fullName evidence="11">Alpha-isopropylmalate synthase</fullName>
    </alternativeName>
</protein>
<evidence type="ECO:0000256" key="5">
    <source>
        <dbReference type="ARBA" id="ARBA00022430"/>
    </source>
</evidence>
<dbReference type="AlphaFoldDB" id="A0A9X7W0M1"/>
<feature type="region of interest" description="Disordered" evidence="12">
    <location>
        <begin position="518"/>
        <end position="543"/>
    </location>
</feature>
<evidence type="ECO:0000256" key="2">
    <source>
        <dbReference type="ARBA" id="ARBA00009396"/>
    </source>
</evidence>
<dbReference type="InterPro" id="IPR013785">
    <property type="entry name" value="Aldolase_TIM"/>
</dbReference>
<evidence type="ECO:0000256" key="3">
    <source>
        <dbReference type="ARBA" id="ARBA00012973"/>
    </source>
</evidence>
<keyword evidence="15" id="KW-1185">Reference proteome</keyword>